<dbReference type="EMBL" id="JALNTZ010001110">
    <property type="protein sequence ID" value="KAJ3628701.1"/>
    <property type="molecule type" value="Genomic_DNA"/>
</dbReference>
<keyword evidence="2" id="KW-1185">Reference proteome</keyword>
<reference evidence="1" key="1">
    <citation type="journal article" date="2023" name="G3 (Bethesda)">
        <title>Whole genome assemblies of Zophobas morio and Tenebrio molitor.</title>
        <authorList>
            <person name="Kaur S."/>
            <person name="Stinson S.A."/>
            <person name="diCenzo G.C."/>
        </authorList>
    </citation>
    <scope>NUCLEOTIDE SEQUENCE</scope>
    <source>
        <strain evidence="1">QUZm001</strain>
    </source>
</reference>
<name>A0AA38HN83_9CUCU</name>
<protein>
    <submittedName>
        <fullName evidence="1">Uncharacterized protein</fullName>
    </submittedName>
</protein>
<dbReference type="AlphaFoldDB" id="A0AA38HN83"/>
<comment type="caution">
    <text evidence="1">The sequence shown here is derived from an EMBL/GenBank/DDBJ whole genome shotgun (WGS) entry which is preliminary data.</text>
</comment>
<gene>
    <name evidence="1" type="ORF">Zmor_003954</name>
</gene>
<proteinExistence type="predicted"/>
<evidence type="ECO:0000313" key="2">
    <source>
        <dbReference type="Proteomes" id="UP001168821"/>
    </source>
</evidence>
<dbReference type="Proteomes" id="UP001168821">
    <property type="component" value="Unassembled WGS sequence"/>
</dbReference>
<sequence length="100" mass="10714">MQRERIGGGNSESQLLPNFPVNLCNFSTYRQDRIDRGGGNAASLVRRNIQHSVIPLPALQSAKAVGASLHLTSLGSLSLTAAYESPPACHLTPQSLMPFL</sequence>
<accession>A0AA38HN83</accession>
<organism evidence="1 2">
    <name type="scientific">Zophobas morio</name>
    <dbReference type="NCBI Taxonomy" id="2755281"/>
    <lineage>
        <taxon>Eukaryota</taxon>
        <taxon>Metazoa</taxon>
        <taxon>Ecdysozoa</taxon>
        <taxon>Arthropoda</taxon>
        <taxon>Hexapoda</taxon>
        <taxon>Insecta</taxon>
        <taxon>Pterygota</taxon>
        <taxon>Neoptera</taxon>
        <taxon>Endopterygota</taxon>
        <taxon>Coleoptera</taxon>
        <taxon>Polyphaga</taxon>
        <taxon>Cucujiformia</taxon>
        <taxon>Tenebrionidae</taxon>
        <taxon>Zophobas</taxon>
    </lineage>
</organism>
<evidence type="ECO:0000313" key="1">
    <source>
        <dbReference type="EMBL" id="KAJ3628701.1"/>
    </source>
</evidence>